<keyword evidence="5" id="KW-1185">Reference proteome</keyword>
<dbReference type="OrthoDB" id="3518533at2759"/>
<dbReference type="EMBL" id="MU003698">
    <property type="protein sequence ID" value="KAF2811631.1"/>
    <property type="molecule type" value="Genomic_DNA"/>
</dbReference>
<evidence type="ECO:0000256" key="1">
    <source>
        <dbReference type="SAM" id="MobiDB-lite"/>
    </source>
</evidence>
<dbReference type="Pfam" id="PF25484">
    <property type="entry name" value="DUF7907"/>
    <property type="match status" value="1"/>
</dbReference>
<reference evidence="4 6" key="1">
    <citation type="journal article" date="2020" name="Stud. Mycol.">
        <title>101 Dothideomycetes genomes: a test case for predicting lifestyles and emergence of pathogens.</title>
        <authorList>
            <person name="Haridas S."/>
            <person name="Albert R."/>
            <person name="Binder M."/>
            <person name="Bloem J."/>
            <person name="Labutti K."/>
            <person name="Salamov A."/>
            <person name="Andreopoulos B."/>
            <person name="Baker S."/>
            <person name="Barry K."/>
            <person name="Bills G."/>
            <person name="Bluhm B."/>
            <person name="Cannon C."/>
            <person name="Castanera R."/>
            <person name="Culley D."/>
            <person name="Daum C."/>
            <person name="Ezra D."/>
            <person name="Gonzalez J."/>
            <person name="Henrissat B."/>
            <person name="Kuo A."/>
            <person name="Liang C."/>
            <person name="Lipzen A."/>
            <person name="Lutzoni F."/>
            <person name="Magnuson J."/>
            <person name="Mondo S."/>
            <person name="Nolan M."/>
            <person name="Ohm R."/>
            <person name="Pangilinan J."/>
            <person name="Park H.-J."/>
            <person name="Ramirez L."/>
            <person name="Alfaro M."/>
            <person name="Sun H."/>
            <person name="Tritt A."/>
            <person name="Yoshinaga Y."/>
            <person name="Zwiers L.-H."/>
            <person name="Turgeon B."/>
            <person name="Goodwin S."/>
            <person name="Spatafora J."/>
            <person name="Crous P."/>
            <person name="Grigoriev I."/>
        </authorList>
    </citation>
    <scope>NUCLEOTIDE SEQUENCE</scope>
    <source>
        <strain evidence="4 6">CBS 304.34</strain>
    </source>
</reference>
<dbReference type="Proteomes" id="UP000504636">
    <property type="component" value="Unplaced"/>
</dbReference>
<protein>
    <recommendedName>
        <fullName evidence="3">DUF7907 domain-containing protein</fullName>
    </recommendedName>
</protein>
<feature type="domain" description="DUF7907" evidence="3">
    <location>
        <begin position="115"/>
        <end position="290"/>
    </location>
</feature>
<dbReference type="RefSeq" id="XP_033578595.1">
    <property type="nucleotide sequence ID" value="XM_033727271.1"/>
</dbReference>
<reference evidence="6" key="2">
    <citation type="submission" date="2020-04" db="EMBL/GenBank/DDBJ databases">
        <authorList>
            <consortium name="NCBI Genome Project"/>
        </authorList>
    </citation>
    <scope>NUCLEOTIDE SEQUENCE</scope>
    <source>
        <strain evidence="6">CBS 304.34</strain>
    </source>
</reference>
<accession>A0A6A6YS76</accession>
<name>A0A6A6YS76_9PEZI</name>
<evidence type="ECO:0000256" key="2">
    <source>
        <dbReference type="SAM" id="SignalP"/>
    </source>
</evidence>
<feature type="signal peptide" evidence="2">
    <location>
        <begin position="1"/>
        <end position="17"/>
    </location>
</feature>
<sequence>MKLFLLSLVSLPLLALAHPNHLNELIHRPRAALTANSTSSIPIPSIPLSTGTSFPTSVPFSTGLFHTSIILSTTGTPSNTTLPTSTPPFANTTTSSYPTSPTSSTPTATPSGPLTFKLRTHLHPRSPTNPSPPSHLANLYLTSFHTGAGLADPVLAPSASAGADFFLNSTASEYGAGTVLQVANPAGYIWGFQFEWAAYSGWAGVTLNAAGGAASGWVVGITGEGTVGGRAEVVVGYEGSGTAAGGGAPGWLVCDWWHAVPQLFLRDPYRDPKFYPAPSSCAEVDLVMEFAEDGTIGG</sequence>
<evidence type="ECO:0000259" key="3">
    <source>
        <dbReference type="Pfam" id="PF25484"/>
    </source>
</evidence>
<dbReference type="GeneID" id="54468164"/>
<organism evidence="4">
    <name type="scientific">Mytilinidion resinicola</name>
    <dbReference type="NCBI Taxonomy" id="574789"/>
    <lineage>
        <taxon>Eukaryota</taxon>
        <taxon>Fungi</taxon>
        <taxon>Dikarya</taxon>
        <taxon>Ascomycota</taxon>
        <taxon>Pezizomycotina</taxon>
        <taxon>Dothideomycetes</taxon>
        <taxon>Pleosporomycetidae</taxon>
        <taxon>Mytilinidiales</taxon>
        <taxon>Mytilinidiaceae</taxon>
        <taxon>Mytilinidion</taxon>
    </lineage>
</organism>
<feature type="region of interest" description="Disordered" evidence="1">
    <location>
        <begin position="76"/>
        <end position="113"/>
    </location>
</feature>
<evidence type="ECO:0000313" key="6">
    <source>
        <dbReference type="RefSeq" id="XP_033578595.1"/>
    </source>
</evidence>
<proteinExistence type="predicted"/>
<dbReference type="InterPro" id="IPR057229">
    <property type="entry name" value="DUF7907"/>
</dbReference>
<evidence type="ECO:0000313" key="4">
    <source>
        <dbReference type="EMBL" id="KAF2811631.1"/>
    </source>
</evidence>
<dbReference type="AlphaFoldDB" id="A0A6A6YS76"/>
<reference evidence="6" key="3">
    <citation type="submission" date="2025-04" db="UniProtKB">
        <authorList>
            <consortium name="RefSeq"/>
        </authorList>
    </citation>
    <scope>IDENTIFICATION</scope>
    <source>
        <strain evidence="6">CBS 304.34</strain>
    </source>
</reference>
<gene>
    <name evidence="4 6" type="ORF">BDZ99DRAFT_559790</name>
</gene>
<keyword evidence="2" id="KW-0732">Signal</keyword>
<feature type="chain" id="PRO_5044629308" description="DUF7907 domain-containing protein" evidence="2">
    <location>
        <begin position="18"/>
        <end position="298"/>
    </location>
</feature>
<evidence type="ECO:0000313" key="5">
    <source>
        <dbReference type="Proteomes" id="UP000504636"/>
    </source>
</evidence>